<dbReference type="AlphaFoldDB" id="A0A7X0EFQ2"/>
<dbReference type="EMBL" id="JACIIZ010000011">
    <property type="protein sequence ID" value="MBB6253291.1"/>
    <property type="molecule type" value="Genomic_DNA"/>
</dbReference>
<dbReference type="GO" id="GO:0003824">
    <property type="term" value="F:catalytic activity"/>
    <property type="evidence" value="ECO:0007669"/>
    <property type="project" value="UniProtKB-ARBA"/>
</dbReference>
<evidence type="ECO:0000256" key="1">
    <source>
        <dbReference type="SAM" id="MobiDB-lite"/>
    </source>
</evidence>
<protein>
    <submittedName>
        <fullName evidence="2">Enoyl-CoA hydratase/carnithine racemase</fullName>
    </submittedName>
</protein>
<gene>
    <name evidence="2" type="ORF">FHS74_003860</name>
</gene>
<feature type="region of interest" description="Disordered" evidence="1">
    <location>
        <begin position="250"/>
        <end position="271"/>
    </location>
</feature>
<dbReference type="InterPro" id="IPR029045">
    <property type="entry name" value="ClpP/crotonase-like_dom_sf"/>
</dbReference>
<dbReference type="SUPFAM" id="SSF52096">
    <property type="entry name" value="ClpP/crotonase"/>
    <property type="match status" value="1"/>
</dbReference>
<dbReference type="Gene3D" id="3.90.226.10">
    <property type="entry name" value="2-enoyl-CoA Hydratase, Chain A, domain 1"/>
    <property type="match status" value="1"/>
</dbReference>
<dbReference type="PANTHER" id="PTHR11941:SF54">
    <property type="entry name" value="ENOYL-COA HYDRATASE, MITOCHONDRIAL"/>
    <property type="match status" value="1"/>
</dbReference>
<dbReference type="GO" id="GO:0006635">
    <property type="term" value="P:fatty acid beta-oxidation"/>
    <property type="evidence" value="ECO:0007669"/>
    <property type="project" value="TreeGrafter"/>
</dbReference>
<keyword evidence="3" id="KW-1185">Reference proteome</keyword>
<accession>A0A7X0EFQ2</accession>
<organism evidence="2 3">
    <name type="scientific">Nitrospirillum iridis</name>
    <dbReference type="NCBI Taxonomy" id="765888"/>
    <lineage>
        <taxon>Bacteria</taxon>
        <taxon>Pseudomonadati</taxon>
        <taxon>Pseudomonadota</taxon>
        <taxon>Alphaproteobacteria</taxon>
        <taxon>Rhodospirillales</taxon>
        <taxon>Azospirillaceae</taxon>
        <taxon>Nitrospirillum</taxon>
    </lineage>
</organism>
<dbReference type="Pfam" id="PF00378">
    <property type="entry name" value="ECH_1"/>
    <property type="match status" value="1"/>
</dbReference>
<dbReference type="RefSeq" id="WP_184803594.1">
    <property type="nucleotide sequence ID" value="NZ_JACIIZ010000011.1"/>
</dbReference>
<dbReference type="PANTHER" id="PTHR11941">
    <property type="entry name" value="ENOYL-COA HYDRATASE-RELATED"/>
    <property type="match status" value="1"/>
</dbReference>
<name>A0A7X0EFQ2_9PROT</name>
<comment type="caution">
    <text evidence="2">The sequence shown here is derived from an EMBL/GenBank/DDBJ whole genome shotgun (WGS) entry which is preliminary data.</text>
</comment>
<dbReference type="InterPro" id="IPR001753">
    <property type="entry name" value="Enoyl-CoA_hydra/iso"/>
</dbReference>
<proteinExistence type="predicted"/>
<dbReference type="CDD" id="cd06558">
    <property type="entry name" value="crotonase-like"/>
    <property type="match status" value="1"/>
</dbReference>
<reference evidence="2 3" key="1">
    <citation type="submission" date="2020-08" db="EMBL/GenBank/DDBJ databases">
        <title>Genomic Encyclopedia of Type Strains, Phase IV (KMG-IV): sequencing the most valuable type-strain genomes for metagenomic binning, comparative biology and taxonomic classification.</title>
        <authorList>
            <person name="Goeker M."/>
        </authorList>
    </citation>
    <scope>NUCLEOTIDE SEQUENCE [LARGE SCALE GENOMIC DNA]</scope>
    <source>
        <strain evidence="2 3">DSM 22198</strain>
    </source>
</reference>
<evidence type="ECO:0000313" key="2">
    <source>
        <dbReference type="EMBL" id="MBB6253291.1"/>
    </source>
</evidence>
<sequence length="271" mass="28706">MAQDDPGAPLLVTVTDGVALLTLNRPERGNSLSPDLLLALEQAWRRVDSDADIRVAVITGAGDRHFCTGADVSALKVGMGGLQNQPYAVANRFSPRMCRLAKPVVCAVNGLVNGGGLHFVADCDIVVAGAHAQFMDTHVSVGQVSALESLGIARRAGPGAALLMALSGRSYRMTADRAYALGMVDLLEPDAPSALKRALSLAIGIAANSPQATALTKRAIWAATELPDPAAAEFGWELLKSHWSHPDFTEGPIAFQEKRQPDWNPDPNARR</sequence>
<dbReference type="Proteomes" id="UP000539175">
    <property type="component" value="Unassembled WGS sequence"/>
</dbReference>
<evidence type="ECO:0000313" key="3">
    <source>
        <dbReference type="Proteomes" id="UP000539175"/>
    </source>
</evidence>